<keyword evidence="1" id="KW-0812">Transmembrane</keyword>
<reference evidence="3 4" key="1">
    <citation type="submission" date="2017-11" db="EMBL/GenBank/DDBJ databases">
        <title>Infants hospitalized years apart are colonized by the same room-sourced microbial strains.</title>
        <authorList>
            <person name="Brooks B."/>
            <person name="Olm M.R."/>
            <person name="Firek B.A."/>
            <person name="Baker R."/>
            <person name="Thomas B.C."/>
            <person name="Morowitz M.J."/>
            <person name="Banfield J.F."/>
        </authorList>
    </citation>
    <scope>NUCLEOTIDE SEQUENCE [LARGE SCALE GENOMIC DNA]</scope>
    <source>
        <strain evidence="3">S2_012_000_R3_87</strain>
    </source>
</reference>
<feature type="transmembrane region" description="Helical" evidence="1">
    <location>
        <begin position="186"/>
        <end position="217"/>
    </location>
</feature>
<dbReference type="Pfam" id="PF26371">
    <property type="entry name" value="AftB_C"/>
    <property type="match status" value="1"/>
</dbReference>
<feature type="transmembrane region" description="Helical" evidence="1">
    <location>
        <begin position="357"/>
        <end position="375"/>
    </location>
</feature>
<evidence type="ECO:0000313" key="3">
    <source>
        <dbReference type="EMBL" id="PZO99601.1"/>
    </source>
</evidence>
<gene>
    <name evidence="3" type="ORF">DI609_07970</name>
</gene>
<proteinExistence type="predicted"/>
<feature type="transmembrane region" description="Helical" evidence="1">
    <location>
        <begin position="89"/>
        <end position="108"/>
    </location>
</feature>
<comment type="caution">
    <text evidence="3">The sequence shown here is derived from an EMBL/GenBank/DDBJ whole genome shotgun (WGS) entry which is preliminary data.</text>
</comment>
<feature type="transmembrane region" description="Helical" evidence="1">
    <location>
        <begin position="153"/>
        <end position="174"/>
    </location>
</feature>
<dbReference type="EMBL" id="QFNY01000186">
    <property type="protein sequence ID" value="PZO99601.1"/>
    <property type="molecule type" value="Genomic_DNA"/>
</dbReference>
<organism evidence="3 4">
    <name type="scientific">Corynebacterium urealyticum</name>
    <dbReference type="NCBI Taxonomy" id="43771"/>
    <lineage>
        <taxon>Bacteria</taxon>
        <taxon>Bacillati</taxon>
        <taxon>Actinomycetota</taxon>
        <taxon>Actinomycetes</taxon>
        <taxon>Mycobacteriales</taxon>
        <taxon>Corynebacteriaceae</taxon>
        <taxon>Corynebacterium</taxon>
    </lineage>
</organism>
<feature type="transmembrane region" description="Helical" evidence="1">
    <location>
        <begin position="9"/>
        <end position="30"/>
    </location>
</feature>
<protein>
    <recommendedName>
        <fullName evidence="2">Terminal beta-(1-&gt;2)-arabinofuranosyltransferase C-terminal domain-containing protein</fullName>
    </recommendedName>
</protein>
<feature type="transmembrane region" description="Helical" evidence="1">
    <location>
        <begin position="308"/>
        <end position="326"/>
    </location>
</feature>
<evidence type="ECO:0000256" key="1">
    <source>
        <dbReference type="SAM" id="Phobius"/>
    </source>
</evidence>
<dbReference type="AlphaFoldDB" id="A0A2W5CXH6"/>
<feature type="domain" description="Terminal beta-(1-&gt;2)-arabinofuranosyltransferase C-terminal" evidence="2">
    <location>
        <begin position="419"/>
        <end position="591"/>
    </location>
</feature>
<feature type="transmembrane region" description="Helical" evidence="1">
    <location>
        <begin position="223"/>
        <end position="241"/>
    </location>
</feature>
<feature type="transmembrane region" description="Helical" evidence="1">
    <location>
        <begin position="129"/>
        <end position="147"/>
    </location>
</feature>
<evidence type="ECO:0000313" key="4">
    <source>
        <dbReference type="Proteomes" id="UP000249451"/>
    </source>
</evidence>
<feature type="transmembrane region" description="Helical" evidence="1">
    <location>
        <begin position="333"/>
        <end position="351"/>
    </location>
</feature>
<dbReference type="InterPro" id="IPR058983">
    <property type="entry name" value="AftB_C"/>
</dbReference>
<feature type="transmembrane region" description="Helical" evidence="1">
    <location>
        <begin position="278"/>
        <end position="296"/>
    </location>
</feature>
<keyword evidence="1" id="KW-1133">Transmembrane helix</keyword>
<keyword evidence="1" id="KW-0472">Membrane</keyword>
<sequence length="592" mass="65354">MRKPDSRTLAAFSALASVLVIGVFSFWGGFVRRWISDDGLIVLRTVRNLEAGNGPVFNVGERVEANTSTLWQYLILLVSWITNAPLEAIAVNLGLLLSIAAMMLGAWGTARSLFRSSQADAGEYTLRHAATTMPLVAPAGALVYLALPPARDFFTSGLEWGLAIFYLAVLWVLLQRWAEGTSGQITYWLALWAGLSWLVRPEFALYGGLAGLLLLAAHRSWKAWLGILAVALPIPLAYQIFRMGYYGLVTPHTAVAKSASSSAWGSGFNYLADFVGPYALYLPVLVLLGAGVWAFREHLRPAGLRTPAAVTYLMLGAAAVHTVYVLRVGGDFMHGRMLLLPLFAALLPVFVLPLKGLVTWLAAAACAVWALVIILRGHPTDWTAYEQPLNIVDERDFWTYATRREPGHPPRSAHDYLNMKFMHGYTDAAQKLSAGDAFATIYVEDQERDILNWLTVPRAEGSTEPPTLYLINLGMTSMNAPLDVRVYDSVGLATPLSARMPREENGRIGHDKSLGLEWQAAQTGSDVEYLPPWFDKEQVRTARAALQTEDFKELRDSYSAPLTWERFVDNLKFSLTKGRTLTFDSDPAHYVG</sequence>
<evidence type="ECO:0000259" key="2">
    <source>
        <dbReference type="Pfam" id="PF26371"/>
    </source>
</evidence>
<accession>A0A2W5CXH6</accession>
<name>A0A2W5CXH6_9CORY</name>
<dbReference type="Proteomes" id="UP000249451">
    <property type="component" value="Unassembled WGS sequence"/>
</dbReference>